<name>A0A835FVD1_9POAL</name>
<dbReference type="AlphaFoldDB" id="A0A835FVD1"/>
<evidence type="ECO:0000313" key="2">
    <source>
        <dbReference type="Proteomes" id="UP000636709"/>
    </source>
</evidence>
<dbReference type="Proteomes" id="UP000636709">
    <property type="component" value="Unassembled WGS sequence"/>
</dbReference>
<protein>
    <submittedName>
        <fullName evidence="1">Uncharacterized protein</fullName>
    </submittedName>
</protein>
<keyword evidence="2" id="KW-1185">Reference proteome</keyword>
<evidence type="ECO:0000313" key="1">
    <source>
        <dbReference type="EMBL" id="KAF8779419.1"/>
    </source>
</evidence>
<accession>A0A835FVD1</accession>
<gene>
    <name evidence="1" type="ORF">HU200_002689</name>
</gene>
<dbReference type="EMBL" id="JACEFO010000183">
    <property type="protein sequence ID" value="KAF8779419.1"/>
    <property type="molecule type" value="Genomic_DNA"/>
</dbReference>
<proteinExistence type="predicted"/>
<organism evidence="1 2">
    <name type="scientific">Digitaria exilis</name>
    <dbReference type="NCBI Taxonomy" id="1010633"/>
    <lineage>
        <taxon>Eukaryota</taxon>
        <taxon>Viridiplantae</taxon>
        <taxon>Streptophyta</taxon>
        <taxon>Embryophyta</taxon>
        <taxon>Tracheophyta</taxon>
        <taxon>Spermatophyta</taxon>
        <taxon>Magnoliopsida</taxon>
        <taxon>Liliopsida</taxon>
        <taxon>Poales</taxon>
        <taxon>Poaceae</taxon>
        <taxon>PACMAD clade</taxon>
        <taxon>Panicoideae</taxon>
        <taxon>Panicodae</taxon>
        <taxon>Paniceae</taxon>
        <taxon>Anthephorinae</taxon>
        <taxon>Digitaria</taxon>
    </lineage>
</organism>
<sequence>MGPLWPPLVLQVLEIGEHYSGVRMRLKWRPGLVWRDFG</sequence>
<reference evidence="1" key="1">
    <citation type="submission" date="2020-07" db="EMBL/GenBank/DDBJ databases">
        <title>Genome sequence and genetic diversity analysis of an under-domesticated orphan crop, white fonio (Digitaria exilis).</title>
        <authorList>
            <person name="Bennetzen J.L."/>
            <person name="Chen S."/>
            <person name="Ma X."/>
            <person name="Wang X."/>
            <person name="Yssel A.E.J."/>
            <person name="Chaluvadi S.R."/>
            <person name="Johnson M."/>
            <person name="Gangashetty P."/>
            <person name="Hamidou F."/>
            <person name="Sanogo M.D."/>
            <person name="Zwaenepoel A."/>
            <person name="Wallace J."/>
            <person name="Van De Peer Y."/>
            <person name="Van Deynze A."/>
        </authorList>
    </citation>
    <scope>NUCLEOTIDE SEQUENCE</scope>
    <source>
        <tissue evidence="1">Leaves</tissue>
    </source>
</reference>
<comment type="caution">
    <text evidence="1">The sequence shown here is derived from an EMBL/GenBank/DDBJ whole genome shotgun (WGS) entry which is preliminary data.</text>
</comment>